<sequence>MFMDVTDKDQTLTCPVASSIQLMTLTESKLDSKSFSMKSEDGKVNTTLPATSLENRETNVTASSGKAEREVNEIKENKRREPIVVFIGHSDSEELSKDESSELPKFTPSSFFGLHPEIRSSNRQENDDVMFLGVMEYYGMASNKTVRIHEYHDTVASLDRREEETSTALGTSSTEKTHPKEKGLALQPKDTEIGTFSLLDEPQSTLRNETLSDLVDTKNQTTNVNSEKADERNENVKIFIDTLTSSNNTKEDLLICLNQPLTGGSSLNKVHSGVCMKDGERLGLRIDDLPSLTTEYQDITFLRGSTAKKSRSRWMTNLAKDESTHAFYITGLNQSGTECCSKKTSLSVDSSWFITRLWNRGLVSVGLRKPSSVPRKTTKRPQYQRLTDVPVSVNVFEICMTEINQTGPETPCCTKKAARRQAESESYTTKLWIKGVEFADWIRSNETREKAWDLANFYSTKFLTKMMNWTWQDTFDMMTMILATECCYTAMYLAIPLIISIIKSFIRMLIQKWR</sequence>
<evidence type="ECO:0000256" key="2">
    <source>
        <dbReference type="SAM" id="Phobius"/>
    </source>
</evidence>
<protein>
    <submittedName>
        <fullName evidence="3">Uncharacterized protein</fullName>
    </submittedName>
</protein>
<accession>A0ABN8SGA2</accession>
<gene>
    <name evidence="3" type="ORF">PEVE_00019849</name>
</gene>
<feature type="region of interest" description="Disordered" evidence="1">
    <location>
        <begin position="157"/>
        <end position="184"/>
    </location>
</feature>
<dbReference type="EMBL" id="CALNXI010002674">
    <property type="protein sequence ID" value="CAH3189891.1"/>
    <property type="molecule type" value="Genomic_DNA"/>
</dbReference>
<reference evidence="3 4" key="1">
    <citation type="submission" date="2022-05" db="EMBL/GenBank/DDBJ databases">
        <authorList>
            <consortium name="Genoscope - CEA"/>
            <person name="William W."/>
        </authorList>
    </citation>
    <scope>NUCLEOTIDE SEQUENCE [LARGE SCALE GENOMIC DNA]</scope>
</reference>
<keyword evidence="2" id="KW-1133">Transmembrane helix</keyword>
<evidence type="ECO:0000313" key="3">
    <source>
        <dbReference type="EMBL" id="CAH3189891.1"/>
    </source>
</evidence>
<organism evidence="3 4">
    <name type="scientific">Porites evermanni</name>
    <dbReference type="NCBI Taxonomy" id="104178"/>
    <lineage>
        <taxon>Eukaryota</taxon>
        <taxon>Metazoa</taxon>
        <taxon>Cnidaria</taxon>
        <taxon>Anthozoa</taxon>
        <taxon>Hexacorallia</taxon>
        <taxon>Scleractinia</taxon>
        <taxon>Fungiina</taxon>
        <taxon>Poritidae</taxon>
        <taxon>Porites</taxon>
    </lineage>
</organism>
<name>A0ABN8SGA2_9CNID</name>
<keyword evidence="4" id="KW-1185">Reference proteome</keyword>
<keyword evidence="2" id="KW-0472">Membrane</keyword>
<evidence type="ECO:0000313" key="4">
    <source>
        <dbReference type="Proteomes" id="UP001159427"/>
    </source>
</evidence>
<comment type="caution">
    <text evidence="3">The sequence shown here is derived from an EMBL/GenBank/DDBJ whole genome shotgun (WGS) entry which is preliminary data.</text>
</comment>
<dbReference type="Proteomes" id="UP001159427">
    <property type="component" value="Unassembled WGS sequence"/>
</dbReference>
<feature type="transmembrane region" description="Helical" evidence="2">
    <location>
        <begin position="490"/>
        <end position="510"/>
    </location>
</feature>
<evidence type="ECO:0000256" key="1">
    <source>
        <dbReference type="SAM" id="MobiDB-lite"/>
    </source>
</evidence>
<proteinExistence type="predicted"/>
<keyword evidence="2" id="KW-0812">Transmembrane</keyword>